<accession>A0A4P7D232</accession>
<dbReference type="InterPro" id="IPR036397">
    <property type="entry name" value="RNaseH_sf"/>
</dbReference>
<evidence type="ECO:0000256" key="3">
    <source>
        <dbReference type="ARBA" id="ARBA00022839"/>
    </source>
</evidence>
<dbReference type="PANTHER" id="PTHR30231">
    <property type="entry name" value="DNA POLYMERASE III SUBUNIT EPSILON"/>
    <property type="match status" value="1"/>
</dbReference>
<dbReference type="GO" id="GO:0006259">
    <property type="term" value="P:DNA metabolic process"/>
    <property type="evidence" value="ECO:0007669"/>
    <property type="project" value="UniProtKB-ARBA"/>
</dbReference>
<dbReference type="CDD" id="cd06127">
    <property type="entry name" value="DEDDh"/>
    <property type="match status" value="1"/>
</dbReference>
<proteinExistence type="predicted"/>
<dbReference type="OrthoDB" id="9803913at2"/>
<evidence type="ECO:0000313" key="7">
    <source>
        <dbReference type="Proteomes" id="UP000295727"/>
    </source>
</evidence>
<feature type="transmembrane region" description="Helical" evidence="4">
    <location>
        <begin position="244"/>
        <end position="264"/>
    </location>
</feature>
<dbReference type="EMBL" id="CP038149">
    <property type="protein sequence ID" value="QBR00484.1"/>
    <property type="molecule type" value="Genomic_DNA"/>
</dbReference>
<dbReference type="AlphaFoldDB" id="A0A4P7D232"/>
<dbReference type="InterPro" id="IPR012337">
    <property type="entry name" value="RNaseH-like_sf"/>
</dbReference>
<evidence type="ECO:0000256" key="4">
    <source>
        <dbReference type="SAM" id="Phobius"/>
    </source>
</evidence>
<dbReference type="Pfam" id="PF00929">
    <property type="entry name" value="RNase_T"/>
    <property type="match status" value="1"/>
</dbReference>
<protein>
    <submittedName>
        <fullName evidence="6">DNA polymerase III subunit epsilon</fullName>
    </submittedName>
</protein>
<dbReference type="GO" id="GO:0003676">
    <property type="term" value="F:nucleic acid binding"/>
    <property type="evidence" value="ECO:0007669"/>
    <property type="project" value="InterPro"/>
</dbReference>
<sequence>METPQSAESSKPRSSGTKAPFETAILGIVDTETTGLGPNDEPISLGIALFEVDLPKGGLVRELDTYYGLREPSVQIGAGALAVHGITAEQVAGKQFDGSRVTALLERADILIAHNAEFDFRMLAHIIPQVRSKPWRCSYRQIWWSDHLPVPNRKLDTICEHLGIERPNPHNALDDCRALAAALFTRTGKTARSRTFFGVALSKGDFPLVVPARQTAPDASRVQASEREFPTYAPPPTSSIHDNLVRGFVYLLFIIFCLAVYNAVMN</sequence>
<dbReference type="SMART" id="SM00479">
    <property type="entry name" value="EXOIII"/>
    <property type="match status" value="1"/>
</dbReference>
<gene>
    <name evidence="6" type="ORF">E1956_25970</name>
</gene>
<dbReference type="PANTHER" id="PTHR30231:SF4">
    <property type="entry name" value="PROTEIN NEN2"/>
    <property type="match status" value="1"/>
</dbReference>
<dbReference type="SUPFAM" id="SSF53098">
    <property type="entry name" value="Ribonuclease H-like"/>
    <property type="match status" value="1"/>
</dbReference>
<keyword evidence="4" id="KW-1133">Transmembrane helix</keyword>
<keyword evidence="1" id="KW-0540">Nuclease</keyword>
<dbReference type="RefSeq" id="WP_134754169.1">
    <property type="nucleotide sequence ID" value="NZ_CP038149.1"/>
</dbReference>
<keyword evidence="4" id="KW-0812">Transmembrane</keyword>
<keyword evidence="4" id="KW-0472">Membrane</keyword>
<evidence type="ECO:0000313" key="6">
    <source>
        <dbReference type="EMBL" id="QBR00484.1"/>
    </source>
</evidence>
<evidence type="ECO:0000259" key="5">
    <source>
        <dbReference type="SMART" id="SM00479"/>
    </source>
</evidence>
<keyword evidence="2" id="KW-0378">Hydrolase</keyword>
<evidence type="ECO:0000256" key="1">
    <source>
        <dbReference type="ARBA" id="ARBA00022722"/>
    </source>
</evidence>
<dbReference type="GO" id="GO:0008408">
    <property type="term" value="F:3'-5' exonuclease activity"/>
    <property type="evidence" value="ECO:0007669"/>
    <property type="project" value="TreeGrafter"/>
</dbReference>
<organism evidence="6 7">
    <name type="scientific">Paraburkholderia pallida</name>
    <dbReference type="NCBI Taxonomy" id="2547399"/>
    <lineage>
        <taxon>Bacteria</taxon>
        <taxon>Pseudomonadati</taxon>
        <taxon>Pseudomonadota</taxon>
        <taxon>Betaproteobacteria</taxon>
        <taxon>Burkholderiales</taxon>
        <taxon>Burkholderiaceae</taxon>
        <taxon>Paraburkholderia</taxon>
    </lineage>
</organism>
<dbReference type="KEGG" id="ppai:E1956_25970"/>
<evidence type="ECO:0000256" key="2">
    <source>
        <dbReference type="ARBA" id="ARBA00022801"/>
    </source>
</evidence>
<dbReference type="InterPro" id="IPR013520">
    <property type="entry name" value="Ribonucl_H"/>
</dbReference>
<keyword evidence="3" id="KW-0269">Exonuclease</keyword>
<dbReference type="Gene3D" id="3.30.420.10">
    <property type="entry name" value="Ribonuclease H-like superfamily/Ribonuclease H"/>
    <property type="match status" value="1"/>
</dbReference>
<name>A0A4P7D232_9BURK</name>
<reference evidence="6 7" key="1">
    <citation type="submission" date="2019-03" db="EMBL/GenBank/DDBJ databases">
        <title>Paraburkholderia sp. 7MH5, isolated from subtropical forest soil.</title>
        <authorList>
            <person name="Gao Z.-H."/>
            <person name="Qiu L.-H."/>
        </authorList>
    </citation>
    <scope>NUCLEOTIDE SEQUENCE [LARGE SCALE GENOMIC DNA]</scope>
    <source>
        <strain evidence="6 7">7MH5</strain>
    </source>
</reference>
<dbReference type="Proteomes" id="UP000295727">
    <property type="component" value="Chromosome 2"/>
</dbReference>
<keyword evidence="7" id="KW-1185">Reference proteome</keyword>
<feature type="domain" description="Exonuclease" evidence="5">
    <location>
        <begin position="25"/>
        <end position="192"/>
    </location>
</feature>